<accession>A0ABD3X6W5</accession>
<keyword evidence="3" id="KW-1185">Reference proteome</keyword>
<evidence type="ECO:0000313" key="3">
    <source>
        <dbReference type="Proteomes" id="UP001634394"/>
    </source>
</evidence>
<feature type="non-terminal residue" evidence="2">
    <location>
        <position position="85"/>
    </location>
</feature>
<sequence length="85" mass="8735">MDRETADPTLLVTEKEEQISHVATGGLVEGPESHVATGGPAEGPESHVATGGPAEGPGSLAQAIAAAVNEDEEFHSLDSEEMEKK</sequence>
<dbReference type="AlphaFoldDB" id="A0ABD3X6W5"/>
<name>A0ABD3X6W5_SINWO</name>
<protein>
    <submittedName>
        <fullName evidence="2">Uncharacterized protein</fullName>
    </submittedName>
</protein>
<organism evidence="2 3">
    <name type="scientific">Sinanodonta woodiana</name>
    <name type="common">Chinese pond mussel</name>
    <name type="synonym">Anodonta woodiana</name>
    <dbReference type="NCBI Taxonomy" id="1069815"/>
    <lineage>
        <taxon>Eukaryota</taxon>
        <taxon>Metazoa</taxon>
        <taxon>Spiralia</taxon>
        <taxon>Lophotrochozoa</taxon>
        <taxon>Mollusca</taxon>
        <taxon>Bivalvia</taxon>
        <taxon>Autobranchia</taxon>
        <taxon>Heteroconchia</taxon>
        <taxon>Palaeoheterodonta</taxon>
        <taxon>Unionida</taxon>
        <taxon>Unionoidea</taxon>
        <taxon>Unionidae</taxon>
        <taxon>Unioninae</taxon>
        <taxon>Sinanodonta</taxon>
    </lineage>
</organism>
<feature type="region of interest" description="Disordered" evidence="1">
    <location>
        <begin position="25"/>
        <end position="58"/>
    </location>
</feature>
<reference evidence="2 3" key="1">
    <citation type="submission" date="2024-11" db="EMBL/GenBank/DDBJ databases">
        <title>Chromosome-level genome assembly of the freshwater bivalve Anodonta woodiana.</title>
        <authorList>
            <person name="Chen X."/>
        </authorList>
    </citation>
    <scope>NUCLEOTIDE SEQUENCE [LARGE SCALE GENOMIC DNA]</scope>
    <source>
        <strain evidence="2">MN2024</strain>
        <tissue evidence="2">Gills</tissue>
    </source>
</reference>
<dbReference type="Proteomes" id="UP001634394">
    <property type="component" value="Unassembled WGS sequence"/>
</dbReference>
<evidence type="ECO:0000256" key="1">
    <source>
        <dbReference type="SAM" id="MobiDB-lite"/>
    </source>
</evidence>
<comment type="caution">
    <text evidence="2">The sequence shown here is derived from an EMBL/GenBank/DDBJ whole genome shotgun (WGS) entry which is preliminary data.</text>
</comment>
<dbReference type="EMBL" id="JBJQND010000003">
    <property type="protein sequence ID" value="KAL3881987.1"/>
    <property type="molecule type" value="Genomic_DNA"/>
</dbReference>
<gene>
    <name evidence="2" type="ORF">ACJMK2_028369</name>
</gene>
<proteinExistence type="predicted"/>
<evidence type="ECO:0000313" key="2">
    <source>
        <dbReference type="EMBL" id="KAL3881987.1"/>
    </source>
</evidence>